<name>A0ABQ4MGW5_9BACL</name>
<organism evidence="1 2">
    <name type="scientific">Paenibacillus vini</name>
    <dbReference type="NCBI Taxonomy" id="1476024"/>
    <lineage>
        <taxon>Bacteria</taxon>
        <taxon>Bacillati</taxon>
        <taxon>Bacillota</taxon>
        <taxon>Bacilli</taxon>
        <taxon>Bacillales</taxon>
        <taxon>Paenibacillaceae</taxon>
        <taxon>Paenibacillus</taxon>
    </lineage>
</organism>
<proteinExistence type="predicted"/>
<reference evidence="1 2" key="1">
    <citation type="submission" date="2021-03" db="EMBL/GenBank/DDBJ databases">
        <title>Antimicrobial resistance genes in bacteria isolated from Japanese honey, and their potential for conferring macrolide and lincosamide resistance in the American foulbrood pathogen Paenibacillus larvae.</title>
        <authorList>
            <person name="Okamoto M."/>
            <person name="Kumagai M."/>
            <person name="Kanamori H."/>
            <person name="Takamatsu D."/>
        </authorList>
    </citation>
    <scope>NUCLEOTIDE SEQUENCE [LARGE SCALE GENOMIC DNA]</scope>
    <source>
        <strain evidence="1 2">J42TS3</strain>
    </source>
</reference>
<gene>
    <name evidence="1" type="ORF">J42TS3_42670</name>
</gene>
<dbReference type="Gene3D" id="3.30.470.20">
    <property type="entry name" value="ATP-grasp fold, B domain"/>
    <property type="match status" value="1"/>
</dbReference>
<evidence type="ECO:0000313" key="1">
    <source>
        <dbReference type="EMBL" id="GIP55232.1"/>
    </source>
</evidence>
<evidence type="ECO:0000313" key="2">
    <source>
        <dbReference type="Proteomes" id="UP000679992"/>
    </source>
</evidence>
<keyword evidence="2" id="KW-1185">Reference proteome</keyword>
<comment type="caution">
    <text evidence="1">The sequence shown here is derived from an EMBL/GenBank/DDBJ whole genome shotgun (WGS) entry which is preliminary data.</text>
</comment>
<sequence length="237" mass="26740">MPETVPYETPSQLADWLARHGGEAFLKPYNGTHGKRTLHLRTTSNREHLEITGRDGRNDLLRHTFSSKKEGFEWIDKFTKDRPFLLQPYLELSTSQGEPYDIRVLMQKNDKGEWELTGMAARVGPKHTLTSNLHGGGTAHRAQPFLSRELGTVAAEEALSLIRKLSMVIPGSLESHFGRLAELGIDFGVDRRGSVWVLEVNSKPGRSSFFRIGDRQSARKSIENPILYARHLLLSKP</sequence>
<dbReference type="SUPFAM" id="SSF56059">
    <property type="entry name" value="Glutathione synthetase ATP-binding domain-like"/>
    <property type="match status" value="1"/>
</dbReference>
<protein>
    <recommendedName>
        <fullName evidence="3">ATP-grasp domain-containing protein</fullName>
    </recommendedName>
</protein>
<dbReference type="Proteomes" id="UP000679992">
    <property type="component" value="Unassembled WGS sequence"/>
</dbReference>
<accession>A0ABQ4MGW5</accession>
<dbReference type="Pfam" id="PF14398">
    <property type="entry name" value="ATPgrasp_YheCD"/>
    <property type="match status" value="1"/>
</dbReference>
<evidence type="ECO:0008006" key="3">
    <source>
        <dbReference type="Google" id="ProtNLM"/>
    </source>
</evidence>
<dbReference type="EMBL" id="BOSL01000016">
    <property type="protein sequence ID" value="GIP55232.1"/>
    <property type="molecule type" value="Genomic_DNA"/>
</dbReference>
<dbReference type="InterPro" id="IPR026838">
    <property type="entry name" value="YheC/D"/>
</dbReference>